<accession>A0ABZ0RHZ8</accession>
<dbReference type="RefSeq" id="WP_319832035.1">
    <property type="nucleotide sequence ID" value="NZ_CP138858.1"/>
</dbReference>
<reference evidence="1 2" key="1">
    <citation type="submission" date="2023-11" db="EMBL/GenBank/DDBJ databases">
        <title>Coraliomargarita sp. nov., isolated from marine algae.</title>
        <authorList>
            <person name="Lee J.K."/>
            <person name="Baek J.H."/>
            <person name="Kim J.M."/>
            <person name="Choi D.G."/>
            <person name="Jeon C.O."/>
        </authorList>
    </citation>
    <scope>NUCLEOTIDE SEQUENCE [LARGE SCALE GENOMIC DNA]</scope>
    <source>
        <strain evidence="1 2">J2-16</strain>
    </source>
</reference>
<evidence type="ECO:0000313" key="1">
    <source>
        <dbReference type="EMBL" id="WPJ95142.1"/>
    </source>
</evidence>
<organism evidence="1 2">
    <name type="scientific">Coraliomargarita algicola</name>
    <dbReference type="NCBI Taxonomy" id="3092156"/>
    <lineage>
        <taxon>Bacteria</taxon>
        <taxon>Pseudomonadati</taxon>
        <taxon>Verrucomicrobiota</taxon>
        <taxon>Opitutia</taxon>
        <taxon>Puniceicoccales</taxon>
        <taxon>Coraliomargaritaceae</taxon>
        <taxon>Coraliomargarita</taxon>
    </lineage>
</organism>
<gene>
    <name evidence="1" type="ORF">SH580_17090</name>
</gene>
<name>A0ABZ0RHZ8_9BACT</name>
<sequence length="163" mass="19589">MKQIILHTFTKAEVEALDFKRFDALFGHWPQLWNHELRDKFDSLVFMVDGYNDRTEEIYCIPEVRRFYRELHRRWPWWTFFLCNENASMAVAYLCLIDEVGTYKRDTNPMCAASFDPRLILEILHHDFGRMNYLWSIARMSDEANDQRSDDILKLFKGGVSHE</sequence>
<keyword evidence="2" id="KW-1185">Reference proteome</keyword>
<dbReference type="EMBL" id="CP138858">
    <property type="protein sequence ID" value="WPJ95142.1"/>
    <property type="molecule type" value="Genomic_DNA"/>
</dbReference>
<dbReference type="Proteomes" id="UP001324993">
    <property type="component" value="Chromosome"/>
</dbReference>
<proteinExistence type="predicted"/>
<protein>
    <submittedName>
        <fullName evidence="1">Uncharacterized protein</fullName>
    </submittedName>
</protein>
<evidence type="ECO:0000313" key="2">
    <source>
        <dbReference type="Proteomes" id="UP001324993"/>
    </source>
</evidence>